<protein>
    <submittedName>
        <fullName evidence="2">Uncharacterized protein</fullName>
    </submittedName>
</protein>
<evidence type="ECO:0000256" key="1">
    <source>
        <dbReference type="SAM" id="SignalP"/>
    </source>
</evidence>
<dbReference type="EMBL" id="LMZQ01000009">
    <property type="protein sequence ID" value="KRT15498.1"/>
    <property type="molecule type" value="Genomic_DNA"/>
</dbReference>
<reference evidence="2 3" key="1">
    <citation type="submission" date="2015-11" db="EMBL/GenBank/DDBJ databases">
        <title>Sequence of Pedobacter ginsenosidimutans.</title>
        <authorList>
            <person name="Carson E."/>
            <person name="Keyser V."/>
            <person name="Newman J."/>
            <person name="Miller J."/>
        </authorList>
    </citation>
    <scope>NUCLEOTIDE SEQUENCE [LARGE SCALE GENOMIC DNA]</scope>
    <source>
        <strain evidence="2 3">KACC 14530</strain>
    </source>
</reference>
<keyword evidence="3" id="KW-1185">Reference proteome</keyword>
<dbReference type="STRING" id="687842.ASU31_14200"/>
<organism evidence="2 3">
    <name type="scientific">Pedobacter ginsenosidimutans</name>
    <dbReference type="NCBI Taxonomy" id="687842"/>
    <lineage>
        <taxon>Bacteria</taxon>
        <taxon>Pseudomonadati</taxon>
        <taxon>Bacteroidota</taxon>
        <taxon>Sphingobacteriia</taxon>
        <taxon>Sphingobacteriales</taxon>
        <taxon>Sphingobacteriaceae</taxon>
        <taxon>Pedobacter</taxon>
    </lineage>
</organism>
<evidence type="ECO:0000313" key="3">
    <source>
        <dbReference type="Proteomes" id="UP000051950"/>
    </source>
</evidence>
<comment type="caution">
    <text evidence="2">The sequence shown here is derived from an EMBL/GenBank/DDBJ whole genome shotgun (WGS) entry which is preliminary data.</text>
</comment>
<sequence>MKTKFIVLLATLILTSVKTFAGWYNTYNYTGLIDRYPVTFSFQIKEGYFGEPAKKHYNVIGVYKYDKVNHPIRFEGVFNQSTQEIKIYEIGINDRVSATFHLNFSPQQLTGSWSRGKSKLKVNLRLVNRLSDLSDEAFDNIQILQFPSLKDYYFIGVYAKKSKSTEAHMRELKIINKETNKTFQTLNFEHIETPTGNIMTIIYDNITTGKDNNFLISNQIGRVGGYLNVNFNVKNKRFVLNPEPVAEGL</sequence>
<proteinExistence type="predicted"/>
<dbReference type="Proteomes" id="UP000051950">
    <property type="component" value="Unassembled WGS sequence"/>
</dbReference>
<name>A0A0T5VNP6_9SPHI</name>
<evidence type="ECO:0000313" key="2">
    <source>
        <dbReference type="EMBL" id="KRT15498.1"/>
    </source>
</evidence>
<gene>
    <name evidence="2" type="ORF">ASU31_14200</name>
</gene>
<dbReference type="RefSeq" id="WP_057932947.1">
    <property type="nucleotide sequence ID" value="NZ_LMZQ01000009.1"/>
</dbReference>
<accession>A0A0T5VNP6</accession>
<feature type="signal peptide" evidence="1">
    <location>
        <begin position="1"/>
        <end position="21"/>
    </location>
</feature>
<dbReference type="OrthoDB" id="638783at2"/>
<keyword evidence="1" id="KW-0732">Signal</keyword>
<feature type="chain" id="PRO_5006665410" evidence="1">
    <location>
        <begin position="22"/>
        <end position="249"/>
    </location>
</feature>
<dbReference type="AlphaFoldDB" id="A0A0T5VNP6"/>